<feature type="transmembrane region" description="Helical" evidence="1">
    <location>
        <begin position="63"/>
        <end position="86"/>
    </location>
</feature>
<proteinExistence type="predicted"/>
<feature type="transmembrane region" description="Helical" evidence="1">
    <location>
        <begin position="396"/>
        <end position="413"/>
    </location>
</feature>
<sequence>MHGRQARREYDGLHTPKHGVAIVLPLLMVLATPVMLIGGLSRYCVVQWLDSLDSGSSFTNTDTANTILLLARSLPIILVPGLSIPLGGKGDVKGNKPLLKASVWLSVLAMLPPTLMAVLPTWVPAVAPSALPDWATLCVLGFSLLLSCIALAVALPNSIGYLWRFTGPSARLGAILLLVILLPVLALSPSVLSDNLVNNWDTLPSSMSTDHSFLWPLAVTFPIAILISPLCMCAVAAVPEAPQPGAKRGVADTVAGFGWIIVALGPTAAWVVYTYAPEGVLHMVPWMFGCVVAGLGLLLVICSMPRRCKAPLQKKVEDYPSAARYMFVGVVLGVCGGVASLVGLTAAQARYAGTDALSAYSPFGLSLVPVILASAICLVLVPFSSCLTYAAVQSQVITFLAILTAVAIGGFWVPLTEAVTQPLVLVAVCALPAGCLMAVSVLVMHRLTVSLPAGHSGPSRRPWTSRSTLTAANFLVSFSVPFVMLSLFDDGYAFFSSSLFGWSDADIEVYCGYAFMGLCVLCIIVIILLGTLSATFDDGAHALVPLYQLRMLQMEAGVAGPNRSPRTRSPVARRDTRVAVNPVGEPVPAGEGVVVSPVNVPDSVPFAAMNAGAGAAAVAEGPALSPEDVSSVSVTSQAELLARSGTTVGPKVQPTPLVRRADSEREREREGVNTSPVARHATSNGAITFAQPPPLRTSTSSRYGYDSLNGSGSMSRNLTGGMFNTVRGHELSGLSGVTQINEDSGSD</sequence>
<feature type="transmembrane region" description="Helical" evidence="1">
    <location>
        <begin position="134"/>
        <end position="155"/>
    </location>
</feature>
<feature type="transmembrane region" description="Helical" evidence="1">
    <location>
        <begin position="325"/>
        <end position="347"/>
    </location>
</feature>
<feature type="transmembrane region" description="Helical" evidence="1">
    <location>
        <begin position="20"/>
        <end position="43"/>
    </location>
</feature>
<organism evidence="2 3">
    <name type="scientific">Kipferlia bialata</name>
    <dbReference type="NCBI Taxonomy" id="797122"/>
    <lineage>
        <taxon>Eukaryota</taxon>
        <taxon>Metamonada</taxon>
        <taxon>Carpediemonas-like organisms</taxon>
        <taxon>Kipferlia</taxon>
    </lineage>
</organism>
<reference evidence="2 3" key="1">
    <citation type="journal article" date="2018" name="PLoS ONE">
        <title>The draft genome of Kipferlia bialata reveals reductive genome evolution in fornicate parasites.</title>
        <authorList>
            <person name="Tanifuji G."/>
            <person name="Takabayashi S."/>
            <person name="Kume K."/>
            <person name="Takagi M."/>
            <person name="Nakayama T."/>
            <person name="Kamikawa R."/>
            <person name="Inagaki Y."/>
            <person name="Hashimoto T."/>
        </authorList>
    </citation>
    <scope>NUCLEOTIDE SEQUENCE [LARGE SCALE GENOMIC DNA]</scope>
    <source>
        <strain evidence="2">NY0173</strain>
    </source>
</reference>
<evidence type="ECO:0000313" key="2">
    <source>
        <dbReference type="EMBL" id="GIQ80583.1"/>
    </source>
</evidence>
<feature type="transmembrane region" description="Helical" evidence="1">
    <location>
        <begin position="367"/>
        <end position="389"/>
    </location>
</feature>
<evidence type="ECO:0000313" key="3">
    <source>
        <dbReference type="Proteomes" id="UP000265618"/>
    </source>
</evidence>
<dbReference type="AlphaFoldDB" id="A0A9K3CNP1"/>
<feature type="transmembrane region" description="Helical" evidence="1">
    <location>
        <begin position="213"/>
        <end position="238"/>
    </location>
</feature>
<dbReference type="EMBL" id="BDIP01000199">
    <property type="protein sequence ID" value="GIQ80583.1"/>
    <property type="molecule type" value="Genomic_DNA"/>
</dbReference>
<name>A0A9K3CNP1_9EUKA</name>
<gene>
    <name evidence="2" type="ORF">KIPB_001408</name>
</gene>
<comment type="caution">
    <text evidence="2">The sequence shown here is derived from an EMBL/GenBank/DDBJ whole genome shotgun (WGS) entry which is preliminary data.</text>
</comment>
<feature type="transmembrane region" description="Helical" evidence="1">
    <location>
        <begin position="98"/>
        <end position="122"/>
    </location>
</feature>
<feature type="transmembrane region" description="Helical" evidence="1">
    <location>
        <begin position="468"/>
        <end position="487"/>
    </location>
</feature>
<keyword evidence="3" id="KW-1185">Reference proteome</keyword>
<dbReference type="Proteomes" id="UP000265618">
    <property type="component" value="Unassembled WGS sequence"/>
</dbReference>
<evidence type="ECO:0000256" key="1">
    <source>
        <dbReference type="SAM" id="Phobius"/>
    </source>
</evidence>
<protein>
    <submittedName>
        <fullName evidence="2">Uncharacterized protein</fullName>
    </submittedName>
</protein>
<keyword evidence="1" id="KW-1133">Transmembrane helix</keyword>
<feature type="transmembrane region" description="Helical" evidence="1">
    <location>
        <begin position="425"/>
        <end position="447"/>
    </location>
</feature>
<feature type="transmembrane region" description="Helical" evidence="1">
    <location>
        <begin position="250"/>
        <end position="273"/>
    </location>
</feature>
<feature type="transmembrane region" description="Helical" evidence="1">
    <location>
        <begin position="285"/>
        <end position="304"/>
    </location>
</feature>
<feature type="transmembrane region" description="Helical" evidence="1">
    <location>
        <begin position="507"/>
        <end position="529"/>
    </location>
</feature>
<keyword evidence="1" id="KW-0812">Transmembrane</keyword>
<feature type="transmembrane region" description="Helical" evidence="1">
    <location>
        <begin position="175"/>
        <end position="193"/>
    </location>
</feature>
<accession>A0A9K3CNP1</accession>
<keyword evidence="1" id="KW-0472">Membrane</keyword>